<dbReference type="EMBL" id="GG698898">
    <property type="protein sequence ID" value="EEU45971.1"/>
    <property type="molecule type" value="Genomic_DNA"/>
</dbReference>
<feature type="compositionally biased region" description="Polar residues" evidence="1">
    <location>
        <begin position="21"/>
        <end position="30"/>
    </location>
</feature>
<feature type="region of interest" description="Disordered" evidence="1">
    <location>
        <begin position="1"/>
        <end position="49"/>
    </location>
</feature>
<dbReference type="HOGENOM" id="CLU_006240_0_0_1"/>
<dbReference type="Pfam" id="PF08639">
    <property type="entry name" value="Sld3_STD"/>
    <property type="match status" value="1"/>
</dbReference>
<dbReference type="OrthoDB" id="5395343at2759"/>
<dbReference type="InterPro" id="IPR042511">
    <property type="entry name" value="Sld3"/>
</dbReference>
<sequence>MSSSALVGTDASSRPPRSRILTPSSEGSSNQKDELRSPEQRKRKRADSVTMEHLLKPSIALKPHPPNLHIQPRVLHPLMVLPRQHLPLSCIDIHASNIDLSSHRFYEAHVKILDLESRMGSVPVVLLARKESSRAVYALERQENGLYVVFRLGSWINLEELAKDASAVCLERLRSPVKLESQGQPASSAITTPQLHKDQKMKRAAIEAIQSLVRKRPRSQSVSTMAESERLDGKSDAAVPLEPKLPSPVLMKEELAAIPTENAKPAVSSVSANPEEPPPQQTADEIFDALRAQYFDTLYKSMKYRDTVPELISKLKTTIDSSDEGRKKKRRPKKMKIGKSGLYPHEDEHIRKWWAANKPELKEDEFDVPIQQIKSLTSMLRTRETQLQMILILEIIALTPLKPAEDAEDSQLPPLPGAAESQNDMAAPPAKKRNKHNLPVLVDVHADRLTIWQSTASDEQLILEDSQVSQAQDGQPRQKASSEPLKDFCVDIIVPFFSHRLPELCDSINRKLGGPVIVKPSKSRSLKRSSSKRDQRPGAVTKRPTPGKPTRTLQRALSTEQQSRRSVSRGPSNMIALMRSATSTSLPGIKREASDSAAIKSGLKAEPDLLNRRGGLLSRSSSMSNLQDARASKKAQVEAELKDAISSLRKPNREVVGKALAEAAERRATVSLSAKKVRKPVRSSLGASVVKATPANNRFRDVFASKSENVDVHMMGTEEVIPPSSMPSMIPSTGLRPGHQDAFRRSPTPDFERIGDTPTKGGSNFLRRPTKEEDVLPFPPSSPLMERRNVSAADLFAPREQNRSVNFTPSRDEGILATPVKATSRSNNVEDQNIAPAKPVSIYQQLGWDDDMDDLL</sequence>
<dbReference type="AlphaFoldDB" id="C7YQ75"/>
<feature type="domain" description="DNA replication regulator Sld3 C-terminal" evidence="2">
    <location>
        <begin position="303"/>
        <end position="760"/>
    </location>
</feature>
<feature type="compositionally biased region" description="Basic residues" evidence="1">
    <location>
        <begin position="327"/>
        <end position="337"/>
    </location>
</feature>
<organism evidence="3 4">
    <name type="scientific">Fusarium vanettenii (strain ATCC MYA-4622 / CBS 123669 / FGSC 9596 / NRRL 45880 / 77-13-4)</name>
    <name type="common">Fusarium solani subsp. pisi</name>
    <dbReference type="NCBI Taxonomy" id="660122"/>
    <lineage>
        <taxon>Eukaryota</taxon>
        <taxon>Fungi</taxon>
        <taxon>Dikarya</taxon>
        <taxon>Ascomycota</taxon>
        <taxon>Pezizomycotina</taxon>
        <taxon>Sordariomycetes</taxon>
        <taxon>Hypocreomycetidae</taxon>
        <taxon>Hypocreales</taxon>
        <taxon>Nectriaceae</taxon>
        <taxon>Fusarium</taxon>
        <taxon>Fusarium solani species complex</taxon>
        <taxon>Fusarium vanettenii</taxon>
    </lineage>
</organism>
<feature type="region of interest" description="Disordered" evidence="1">
    <location>
        <begin position="321"/>
        <end position="340"/>
    </location>
</feature>
<dbReference type="OMA" id="IYEQLGW"/>
<protein>
    <recommendedName>
        <fullName evidence="2">DNA replication regulator Sld3 C-terminal domain-containing protein</fullName>
    </recommendedName>
</protein>
<evidence type="ECO:0000313" key="3">
    <source>
        <dbReference type="EMBL" id="EEU45971.1"/>
    </source>
</evidence>
<feature type="compositionally biased region" description="Low complexity" evidence="1">
    <location>
        <begin position="541"/>
        <end position="552"/>
    </location>
</feature>
<dbReference type="STRING" id="660122.C7YQ75"/>
<accession>C7YQ75</accession>
<feature type="region of interest" description="Disordered" evidence="1">
    <location>
        <begin position="719"/>
        <end position="838"/>
    </location>
</feature>
<evidence type="ECO:0000313" key="4">
    <source>
        <dbReference type="Proteomes" id="UP000005206"/>
    </source>
</evidence>
<feature type="compositionally biased region" description="Low complexity" evidence="1">
    <location>
        <begin position="721"/>
        <end position="732"/>
    </location>
</feature>
<feature type="compositionally biased region" description="Basic and acidic residues" evidence="1">
    <location>
        <begin position="31"/>
        <end position="40"/>
    </location>
</feature>
<evidence type="ECO:0000259" key="2">
    <source>
        <dbReference type="Pfam" id="PF08639"/>
    </source>
</evidence>
<name>C7YQ75_FUSV7</name>
<feature type="region of interest" description="Disordered" evidence="1">
    <location>
        <begin position="513"/>
        <end position="573"/>
    </location>
</feature>
<reference evidence="3 4" key="1">
    <citation type="journal article" date="2009" name="PLoS Genet.">
        <title>The genome of Nectria haematococca: contribution of supernumerary chromosomes to gene expansion.</title>
        <authorList>
            <person name="Coleman J.J."/>
            <person name="Rounsley S.D."/>
            <person name="Rodriguez-Carres M."/>
            <person name="Kuo A."/>
            <person name="Wasmann C.C."/>
            <person name="Grimwood J."/>
            <person name="Schmutz J."/>
            <person name="Taga M."/>
            <person name="White G.J."/>
            <person name="Zhou S."/>
            <person name="Schwartz D.C."/>
            <person name="Freitag M."/>
            <person name="Ma L.J."/>
            <person name="Danchin E.G."/>
            <person name="Henrissat B."/>
            <person name="Coutinho P.M."/>
            <person name="Nelson D.R."/>
            <person name="Straney D."/>
            <person name="Napoli C.A."/>
            <person name="Barker B.M."/>
            <person name="Gribskov M."/>
            <person name="Rep M."/>
            <person name="Kroken S."/>
            <person name="Molnar I."/>
            <person name="Rensing C."/>
            <person name="Kennell J.C."/>
            <person name="Zamora J."/>
            <person name="Farman M.L."/>
            <person name="Selker E.U."/>
            <person name="Salamov A."/>
            <person name="Shapiro H."/>
            <person name="Pangilinan J."/>
            <person name="Lindquist E."/>
            <person name="Lamers C."/>
            <person name="Grigoriev I.V."/>
            <person name="Geiser D.M."/>
            <person name="Covert S.F."/>
            <person name="Temporini E."/>
            <person name="Vanetten H.D."/>
        </authorList>
    </citation>
    <scope>NUCLEOTIDE SEQUENCE [LARGE SCALE GENOMIC DNA]</scope>
    <source>
        <strain evidence="4">ATCC MYA-4622 / CBS 123669 / FGSC 9596 / NRRL 45880 / 77-13-4</strain>
    </source>
</reference>
<dbReference type="GO" id="GO:0031261">
    <property type="term" value="C:DNA replication preinitiation complex"/>
    <property type="evidence" value="ECO:0007669"/>
    <property type="project" value="TreeGrafter"/>
</dbReference>
<dbReference type="PANTHER" id="PTHR28067:SF1">
    <property type="entry name" value="DNA REPLICATION REGULATOR SLD3"/>
    <property type="match status" value="1"/>
</dbReference>
<feature type="compositionally biased region" description="Polar residues" evidence="1">
    <location>
        <begin position="821"/>
        <end position="831"/>
    </location>
</feature>
<dbReference type="RefSeq" id="XP_003051684.1">
    <property type="nucleotide sequence ID" value="XM_003051638.1"/>
</dbReference>
<gene>
    <name evidence="3" type="ORF">NECHADRAFT_38515</name>
</gene>
<dbReference type="VEuPathDB" id="FungiDB:NECHADRAFT_38515"/>
<evidence type="ECO:0000256" key="1">
    <source>
        <dbReference type="SAM" id="MobiDB-lite"/>
    </source>
</evidence>
<dbReference type="KEGG" id="nhe:NECHADRAFT_38515"/>
<dbReference type="eggNOG" id="ENOG502S01X">
    <property type="taxonomic scope" value="Eukaryota"/>
</dbReference>
<dbReference type="PANTHER" id="PTHR28067">
    <property type="entry name" value="DNA REPLICATION REGULATOR SLD3"/>
    <property type="match status" value="1"/>
</dbReference>
<feature type="compositionally biased region" description="Basic residues" evidence="1">
    <location>
        <begin position="521"/>
        <end position="530"/>
    </location>
</feature>
<feature type="compositionally biased region" description="Polar residues" evidence="1">
    <location>
        <begin position="1"/>
        <end position="12"/>
    </location>
</feature>
<dbReference type="GeneID" id="9668913"/>
<feature type="region of interest" description="Disordered" evidence="1">
    <location>
        <begin position="216"/>
        <end position="241"/>
    </location>
</feature>
<dbReference type="GO" id="GO:0006270">
    <property type="term" value="P:DNA replication initiation"/>
    <property type="evidence" value="ECO:0007669"/>
    <property type="project" value="InterPro"/>
</dbReference>
<proteinExistence type="predicted"/>
<keyword evidence="4" id="KW-1185">Reference proteome</keyword>
<dbReference type="Gene3D" id="1.20.58.2130">
    <property type="match status" value="1"/>
</dbReference>
<dbReference type="Proteomes" id="UP000005206">
    <property type="component" value="Chromosome 4"/>
</dbReference>
<feature type="compositionally biased region" description="Polar residues" evidence="1">
    <location>
        <begin position="553"/>
        <end position="571"/>
    </location>
</feature>
<feature type="region of interest" description="Disordered" evidence="1">
    <location>
        <begin position="406"/>
        <end position="436"/>
    </location>
</feature>
<dbReference type="InterPro" id="IPR013948">
    <property type="entry name" value="DNA_replication_reg_Sld3_C"/>
</dbReference>
<dbReference type="InParanoid" id="C7YQ75"/>